<dbReference type="STRING" id="1737425.GCA_900049755_00956"/>
<dbReference type="AlphaFoldDB" id="A0A2Z3YU18"/>
<evidence type="ECO:0000313" key="2">
    <source>
        <dbReference type="Proteomes" id="UP000247696"/>
    </source>
</evidence>
<protein>
    <recommendedName>
        <fullName evidence="3">Thioesterase domain-containing protein</fullName>
    </recommendedName>
</protein>
<dbReference type="PANTHER" id="PTHR12475">
    <property type="match status" value="1"/>
</dbReference>
<keyword evidence="2" id="KW-1185">Reference proteome</keyword>
<evidence type="ECO:0000313" key="1">
    <source>
        <dbReference type="EMBL" id="AWT26690.1"/>
    </source>
</evidence>
<dbReference type="InterPro" id="IPR029069">
    <property type="entry name" value="HotDog_dom_sf"/>
</dbReference>
<organism evidence="1 2">
    <name type="scientific">Corynebacterium provencense</name>
    <dbReference type="NCBI Taxonomy" id="1737425"/>
    <lineage>
        <taxon>Bacteria</taxon>
        <taxon>Bacillati</taxon>
        <taxon>Actinomycetota</taxon>
        <taxon>Actinomycetes</taxon>
        <taxon>Mycobacteriales</taxon>
        <taxon>Corynebacteriaceae</taxon>
        <taxon>Corynebacterium</taxon>
    </lineage>
</organism>
<dbReference type="Proteomes" id="UP000247696">
    <property type="component" value="Chromosome"/>
</dbReference>
<sequence>MNLYLRLILTWIRGRVLPRLGPWDTHVRPMRVLPNDLDLLGHMNNGRYPTVLDLGRIEQMYRTRIGREMKQRGAYFVVAALTVSFRRSLMPWQRYDIRTRFLGATASGTYVEQTFVGVPASDAGNSTGEKIEEKIYAHAVVRLRALKKDGGVLEDRELAEIFGPAPEGVEVPGWVVEWSRASREAARNLRP</sequence>
<dbReference type="RefSeq" id="WP_227871016.1">
    <property type="nucleotide sequence ID" value="NZ_CP024988.1"/>
</dbReference>
<reference evidence="2" key="1">
    <citation type="submission" date="2017-11" db="EMBL/GenBank/DDBJ databases">
        <title>Otitis media/interna in a cat caused by the recently described species Corynebacterium provencense.</title>
        <authorList>
            <person name="Kittl S."/>
            <person name="Brodard I."/>
            <person name="Rychener L."/>
            <person name="Jores J."/>
            <person name="Roosje P."/>
            <person name="Gobeli Brawand S."/>
        </authorList>
    </citation>
    <scope>NUCLEOTIDE SEQUENCE [LARGE SCALE GENOMIC DNA]</scope>
    <source>
        <strain evidence="2">17KM38</strain>
    </source>
</reference>
<dbReference type="Gene3D" id="3.10.129.10">
    <property type="entry name" value="Hotdog Thioesterase"/>
    <property type="match status" value="1"/>
</dbReference>
<proteinExistence type="predicted"/>
<gene>
    <name evidence="1" type="ORF">Csp1_19180</name>
</gene>
<dbReference type="Pfam" id="PF13279">
    <property type="entry name" value="4HBT_2"/>
    <property type="match status" value="1"/>
</dbReference>
<accession>A0A2Z3YU18</accession>
<evidence type="ECO:0008006" key="3">
    <source>
        <dbReference type="Google" id="ProtNLM"/>
    </source>
</evidence>
<name>A0A2Z3YU18_9CORY</name>
<dbReference type="EMBL" id="CP024988">
    <property type="protein sequence ID" value="AWT26690.1"/>
    <property type="molecule type" value="Genomic_DNA"/>
</dbReference>
<dbReference type="SUPFAM" id="SSF54637">
    <property type="entry name" value="Thioesterase/thiol ester dehydrase-isomerase"/>
    <property type="match status" value="1"/>
</dbReference>
<dbReference type="CDD" id="cd00586">
    <property type="entry name" value="4HBT"/>
    <property type="match status" value="1"/>
</dbReference>
<dbReference type="KEGG" id="cpre:Csp1_19180"/>
<dbReference type="InterPro" id="IPR051490">
    <property type="entry name" value="THEM6_lcsJ_thioesterase"/>
</dbReference>
<dbReference type="PANTHER" id="PTHR12475:SF4">
    <property type="entry name" value="PROTEIN THEM6"/>
    <property type="match status" value="1"/>
</dbReference>